<keyword evidence="7" id="KW-0653">Protein transport</keyword>
<accession>A0AA42C653</accession>
<evidence type="ECO:0000256" key="6">
    <source>
        <dbReference type="ARBA" id="ARBA00022692"/>
    </source>
</evidence>
<evidence type="ECO:0000256" key="4">
    <source>
        <dbReference type="ARBA" id="ARBA00022475"/>
    </source>
</evidence>
<dbReference type="SUPFAM" id="SSF74653">
    <property type="entry name" value="TolA/TonB C-terminal domain"/>
    <property type="match status" value="1"/>
</dbReference>
<dbReference type="InterPro" id="IPR008756">
    <property type="entry name" value="Peptidase_M56"/>
</dbReference>
<dbReference type="InterPro" id="IPR037066">
    <property type="entry name" value="Plug_dom_sf"/>
</dbReference>
<evidence type="ECO:0000256" key="7">
    <source>
        <dbReference type="ARBA" id="ARBA00022927"/>
    </source>
</evidence>
<dbReference type="InterPro" id="IPR006260">
    <property type="entry name" value="TonB/TolA_C"/>
</dbReference>
<organism evidence="12 13">
    <name type="scientific">Gaoshiqia sediminis</name>
    <dbReference type="NCBI Taxonomy" id="2986998"/>
    <lineage>
        <taxon>Bacteria</taxon>
        <taxon>Pseudomonadati</taxon>
        <taxon>Bacteroidota</taxon>
        <taxon>Bacteroidia</taxon>
        <taxon>Marinilabiliales</taxon>
        <taxon>Prolixibacteraceae</taxon>
        <taxon>Gaoshiqia</taxon>
    </lineage>
</organism>
<evidence type="ECO:0000256" key="2">
    <source>
        <dbReference type="ARBA" id="ARBA00006555"/>
    </source>
</evidence>
<gene>
    <name evidence="12" type="ORF">N2K84_12435</name>
</gene>
<dbReference type="PANTHER" id="PTHR33446:SF2">
    <property type="entry name" value="PROTEIN TONB"/>
    <property type="match status" value="1"/>
</dbReference>
<dbReference type="Proteomes" id="UP001163821">
    <property type="component" value="Unassembled WGS sequence"/>
</dbReference>
<keyword evidence="4" id="KW-1003">Cell membrane</keyword>
<feature type="transmembrane region" description="Helical" evidence="10">
    <location>
        <begin position="271"/>
        <end position="288"/>
    </location>
</feature>
<keyword evidence="8 10" id="KW-1133">Transmembrane helix</keyword>
<dbReference type="Pfam" id="PF03544">
    <property type="entry name" value="TonB_C"/>
    <property type="match status" value="1"/>
</dbReference>
<feature type="transmembrane region" description="Helical" evidence="10">
    <location>
        <begin position="37"/>
        <end position="57"/>
    </location>
</feature>
<dbReference type="Pfam" id="PF05569">
    <property type="entry name" value="Peptidase_M56"/>
    <property type="match status" value="1"/>
</dbReference>
<evidence type="ECO:0000256" key="10">
    <source>
        <dbReference type="SAM" id="Phobius"/>
    </source>
</evidence>
<evidence type="ECO:0000256" key="1">
    <source>
        <dbReference type="ARBA" id="ARBA00004383"/>
    </source>
</evidence>
<dbReference type="PANTHER" id="PTHR33446">
    <property type="entry name" value="PROTEIN TONB-RELATED"/>
    <property type="match status" value="1"/>
</dbReference>
<keyword evidence="9 10" id="KW-0472">Membrane</keyword>
<keyword evidence="13" id="KW-1185">Reference proteome</keyword>
<dbReference type="PROSITE" id="PS52015">
    <property type="entry name" value="TONB_CTD"/>
    <property type="match status" value="1"/>
</dbReference>
<dbReference type="InterPro" id="IPR051045">
    <property type="entry name" value="TonB-dependent_transducer"/>
</dbReference>
<dbReference type="Gene3D" id="2.170.130.10">
    <property type="entry name" value="TonB-dependent receptor, plug domain"/>
    <property type="match status" value="1"/>
</dbReference>
<comment type="subcellular location">
    <subcellularLocation>
        <location evidence="1">Cell inner membrane</location>
        <topology evidence="1">Single-pass membrane protein</topology>
        <orientation evidence="1">Periplasmic side</orientation>
    </subcellularLocation>
</comment>
<dbReference type="GO" id="GO:0031992">
    <property type="term" value="F:energy transducer activity"/>
    <property type="evidence" value="ECO:0007669"/>
    <property type="project" value="TreeGrafter"/>
</dbReference>
<evidence type="ECO:0000256" key="5">
    <source>
        <dbReference type="ARBA" id="ARBA00022519"/>
    </source>
</evidence>
<protein>
    <submittedName>
        <fullName evidence="12">M56 family metallopeptidase</fullName>
    </submittedName>
</protein>
<evidence type="ECO:0000313" key="12">
    <source>
        <dbReference type="EMBL" id="MCW0483543.1"/>
    </source>
</evidence>
<dbReference type="GO" id="GO:0015031">
    <property type="term" value="P:protein transport"/>
    <property type="evidence" value="ECO:0007669"/>
    <property type="project" value="UniProtKB-KW"/>
</dbReference>
<name>A0AA42C653_9BACT</name>
<dbReference type="GO" id="GO:0055085">
    <property type="term" value="P:transmembrane transport"/>
    <property type="evidence" value="ECO:0007669"/>
    <property type="project" value="InterPro"/>
</dbReference>
<evidence type="ECO:0000256" key="3">
    <source>
        <dbReference type="ARBA" id="ARBA00022448"/>
    </source>
</evidence>
<keyword evidence="6 10" id="KW-0812">Transmembrane</keyword>
<keyword evidence="5" id="KW-0997">Cell inner membrane</keyword>
<evidence type="ECO:0000256" key="9">
    <source>
        <dbReference type="ARBA" id="ARBA00023136"/>
    </source>
</evidence>
<sequence length="491" mass="54432">MNSFIHYILESGISLGAFSLIYFLFLRQETFFTANRLFLLFAVVFSSLLPLLHLRVYEPDNLVGVPTSDTVNMLEAITITGSGFSGSLAGWISASYLLVVGYLGISVLVALFVLLRIGQLVVIIRKAQVLPKSGVNYVYINDNSSPYSFLNYLFVSRNMENNPAWDKMLVHESEHIRQGHTVDILVLELISIVQWFNPFFWLLRRVIKENHEYMADRAVLNKGVAINQYKEILVTQFIGSQFSIANNFNSSLIKSRLNMMTKIKSSNMSKFRYFIGGAMAAALLLAFACESKDNTIVDSELMNNGVQIRSASSEQPLILIDGEMADREAMAKLDPNGIQSVNVMKESSESLVQKYGELVKNGVIEITLKAGATDVAKETQALLAQDGDVVFNIVEEMPDFPGGEVAFRQYIANHISYPDEAKMKGIAGKVYVTFVVEKDGSVGRATVVRGVDPLLDAEALKVVKEMPAWTPGKQRGEAVAVSYTIPINFAL</sequence>
<dbReference type="FunFam" id="3.30.1150.10:FF:000002">
    <property type="entry name" value="Energy transducer TonB"/>
    <property type="match status" value="1"/>
</dbReference>
<dbReference type="AlphaFoldDB" id="A0AA42C653"/>
<dbReference type="InterPro" id="IPR037682">
    <property type="entry name" value="TonB_C"/>
</dbReference>
<evidence type="ECO:0000256" key="8">
    <source>
        <dbReference type="ARBA" id="ARBA00022989"/>
    </source>
</evidence>
<feature type="transmembrane region" description="Helical" evidence="10">
    <location>
        <begin position="6"/>
        <end position="25"/>
    </location>
</feature>
<feature type="transmembrane region" description="Helical" evidence="10">
    <location>
        <begin position="94"/>
        <end position="115"/>
    </location>
</feature>
<keyword evidence="3" id="KW-0813">Transport</keyword>
<dbReference type="EMBL" id="JAPAAF010000018">
    <property type="protein sequence ID" value="MCW0483543.1"/>
    <property type="molecule type" value="Genomic_DNA"/>
</dbReference>
<reference evidence="12" key="1">
    <citation type="submission" date="2022-10" db="EMBL/GenBank/DDBJ databases">
        <title>Gaoshiqiia sediminis gen. nov., sp. nov., isolated from coastal sediment.</title>
        <authorList>
            <person name="Yu W.X."/>
            <person name="Mu D.S."/>
            <person name="Du J.Z."/>
            <person name="Liang Y.Q."/>
        </authorList>
    </citation>
    <scope>NUCLEOTIDE SEQUENCE</scope>
    <source>
        <strain evidence="12">A06</strain>
    </source>
</reference>
<feature type="domain" description="TonB C-terminal" evidence="11">
    <location>
        <begin position="402"/>
        <end position="491"/>
    </location>
</feature>
<proteinExistence type="inferred from homology"/>
<evidence type="ECO:0000313" key="13">
    <source>
        <dbReference type="Proteomes" id="UP001163821"/>
    </source>
</evidence>
<dbReference type="RefSeq" id="WP_282592144.1">
    <property type="nucleotide sequence ID" value="NZ_JAPAAF010000018.1"/>
</dbReference>
<dbReference type="NCBIfam" id="TIGR01352">
    <property type="entry name" value="tonB_Cterm"/>
    <property type="match status" value="1"/>
</dbReference>
<evidence type="ECO:0000259" key="11">
    <source>
        <dbReference type="PROSITE" id="PS52015"/>
    </source>
</evidence>
<comment type="caution">
    <text evidence="12">The sequence shown here is derived from an EMBL/GenBank/DDBJ whole genome shotgun (WGS) entry which is preliminary data.</text>
</comment>
<dbReference type="Gene3D" id="3.30.1150.10">
    <property type="match status" value="1"/>
</dbReference>
<comment type="similarity">
    <text evidence="2">Belongs to the TonB family.</text>
</comment>
<dbReference type="GO" id="GO:0098797">
    <property type="term" value="C:plasma membrane protein complex"/>
    <property type="evidence" value="ECO:0007669"/>
    <property type="project" value="TreeGrafter"/>
</dbReference>